<dbReference type="PANTHER" id="PTHR23083">
    <property type="entry name" value="TETRATRICOPEPTIDE REPEAT PROTEIN, TPR"/>
    <property type="match status" value="1"/>
</dbReference>
<dbReference type="EMBL" id="JAACJP010000028">
    <property type="protein sequence ID" value="KAF5376499.1"/>
    <property type="molecule type" value="Genomic_DNA"/>
</dbReference>
<evidence type="ECO:0000313" key="6">
    <source>
        <dbReference type="Proteomes" id="UP000565441"/>
    </source>
</evidence>
<evidence type="ECO:0000256" key="4">
    <source>
        <dbReference type="SAM" id="MobiDB-lite"/>
    </source>
</evidence>
<feature type="repeat" description="TPR" evidence="3">
    <location>
        <begin position="1093"/>
        <end position="1126"/>
    </location>
</feature>
<feature type="compositionally biased region" description="Polar residues" evidence="4">
    <location>
        <begin position="904"/>
        <end position="918"/>
    </location>
</feature>
<comment type="caution">
    <text evidence="5">The sequence shown here is derived from an EMBL/GenBank/DDBJ whole genome shotgun (WGS) entry which is preliminary data.</text>
</comment>
<feature type="compositionally biased region" description="Basic and acidic residues" evidence="4">
    <location>
        <begin position="722"/>
        <end position="742"/>
    </location>
</feature>
<feature type="compositionally biased region" description="Basic and acidic residues" evidence="4">
    <location>
        <begin position="699"/>
        <end position="709"/>
    </location>
</feature>
<feature type="region of interest" description="Disordered" evidence="4">
    <location>
        <begin position="902"/>
        <end position="968"/>
    </location>
</feature>
<dbReference type="SUPFAM" id="SSF48452">
    <property type="entry name" value="TPR-like"/>
    <property type="match status" value="2"/>
</dbReference>
<dbReference type="Pfam" id="PF13181">
    <property type="entry name" value="TPR_8"/>
    <property type="match status" value="1"/>
</dbReference>
<dbReference type="Gene3D" id="1.25.40.10">
    <property type="entry name" value="Tetratricopeptide repeat domain"/>
    <property type="match status" value="2"/>
</dbReference>
<keyword evidence="6" id="KW-1185">Reference proteome</keyword>
<feature type="region of interest" description="Disordered" evidence="4">
    <location>
        <begin position="1018"/>
        <end position="1049"/>
    </location>
</feature>
<proteinExistence type="inferred from homology"/>
<evidence type="ECO:0008006" key="7">
    <source>
        <dbReference type="Google" id="ProtNLM"/>
    </source>
</evidence>
<keyword evidence="3" id="KW-0802">TPR repeat</keyword>
<feature type="compositionally biased region" description="Pro residues" evidence="4">
    <location>
        <begin position="1027"/>
        <end position="1042"/>
    </location>
</feature>
<feature type="region of interest" description="Disordered" evidence="4">
    <location>
        <begin position="680"/>
        <end position="771"/>
    </location>
</feature>
<dbReference type="PROSITE" id="PS50005">
    <property type="entry name" value="TPR"/>
    <property type="match status" value="1"/>
</dbReference>
<dbReference type="InterPro" id="IPR051722">
    <property type="entry name" value="Endocytosis_PI4K-reg_protein"/>
</dbReference>
<evidence type="ECO:0000313" key="5">
    <source>
        <dbReference type="EMBL" id="KAF5376499.1"/>
    </source>
</evidence>
<dbReference type="OrthoDB" id="29013at2759"/>
<feature type="compositionally biased region" description="Basic residues" evidence="4">
    <location>
        <begin position="926"/>
        <end position="935"/>
    </location>
</feature>
<comment type="function">
    <text evidence="1">Involved in endocytosis.</text>
</comment>
<feature type="region of interest" description="Disordered" evidence="4">
    <location>
        <begin position="846"/>
        <end position="867"/>
    </location>
</feature>
<reference evidence="5 6" key="1">
    <citation type="journal article" date="2020" name="ISME J.">
        <title>Uncovering the hidden diversity of litter-decomposition mechanisms in mushroom-forming fungi.</title>
        <authorList>
            <person name="Floudas D."/>
            <person name="Bentzer J."/>
            <person name="Ahren D."/>
            <person name="Johansson T."/>
            <person name="Persson P."/>
            <person name="Tunlid A."/>
        </authorList>
    </citation>
    <scope>NUCLEOTIDE SEQUENCE [LARGE SCALE GENOMIC DNA]</scope>
    <source>
        <strain evidence="5 6">CBS 661.87</strain>
    </source>
</reference>
<feature type="compositionally biased region" description="Acidic residues" evidence="4">
    <location>
        <begin position="682"/>
        <end position="698"/>
    </location>
</feature>
<organism evidence="5 6">
    <name type="scientific">Tricholomella constricta</name>
    <dbReference type="NCBI Taxonomy" id="117010"/>
    <lineage>
        <taxon>Eukaryota</taxon>
        <taxon>Fungi</taxon>
        <taxon>Dikarya</taxon>
        <taxon>Basidiomycota</taxon>
        <taxon>Agaricomycotina</taxon>
        <taxon>Agaricomycetes</taxon>
        <taxon>Agaricomycetidae</taxon>
        <taxon>Agaricales</taxon>
        <taxon>Tricholomatineae</taxon>
        <taxon>Lyophyllaceae</taxon>
        <taxon>Tricholomella</taxon>
    </lineage>
</organism>
<evidence type="ECO:0000256" key="2">
    <source>
        <dbReference type="ARBA" id="ARBA00038251"/>
    </source>
</evidence>
<feature type="region of interest" description="Disordered" evidence="4">
    <location>
        <begin position="477"/>
        <end position="501"/>
    </location>
</feature>
<accession>A0A8H5H4E9</accession>
<sequence>MSLAKDRYYWTQLRFALTSGQWSSKYPAKAPNGTVLPWSELFRKFNKHCRGFQDVAEVASQTYALALLLGANSRDDDQDDEGEGVYPLELGQECVLPEERIEEAKAGYNVLKGLKSSNFDTLNFALAYYAYALGNPSECLSHLSSIPDMVNLRNHIPSESDASARLSVASGHTHHLGIHVPSFSTASSVASTGGSLASLADSSLPEIKDGRAWALTESLRSTCLQGMSHEKLAPNDPQAALKAYGTSVPLLSMLEAVLTDHHILTSPASNTKAFLQHRELWRWVERLLWRAIIVSARIADDGSGLHEMGVWPWLRQYSTWSRFWPATFRTAHRSTVSVLYLRAFILRHHPVHADSTSGTREKGQVWLPTARTVVKDYRAILSASTKFPHAGERNVRVEDFVDLCMGVWEAGGLGGEGAGWVLDVLWWATRLTFNSHRVLRHMTRLLHASGDTALARRTLLLYVQVVGKAYEASRIDAGSNNSSTRDLNDGQVDEDEDADWDSDSDRAWVETLVAGARMLCRFSAAQPGLEGLREAREAGMCIEKARERLRTDGEDGAKLGARVDLAEGVWNVIMTLKEQDPHSRPARLASAHALFERACAPPSVSHQSESAFVPDPAAFYHLALSFAQPGPTHDLEQAILHAGRAVEGDAQEIRYWHLLGLLLAAAEKWSEAREILERGAEIEEDISTEDGGTDDGDGTEGHTATDTHTLRVPGQSGIDGAGEVREKDFVGKKGKAVNREEDGNMSSGSLDMPSVGNGHANGIESSKATSSKRIPILDGTRIPSAAALLAPAQDHPPSSKLELFEHALQLRMTQGVLTEVIEGAEGAEEKWLEVFSWVAERRAAEAEAGKATPRPSMDGTRPPTEKAPSFVISPPLGATLPPPPEVQEPASGISPVEFNEKQETLQSTSIPITVSPATPDSEHQPRARGKRHGATGKRSSSMDRDTSKSKKVQQMLKNRVHKGQVRITTISRKIGSGVVRTGSLKRSNSTPDFHAILRQTSYQASSIHSRRRVSSILHHPHDHTPADSPPPPPTPVPPPPSPQGMKRNSRTARSIRLIATLWLMSAATFRRLGKIEQARGAIQEAEVRDEGNPGVWVQLALYYVALGQQQRAMDALQKALFIDPDDVSASVHLAGLYLKLHEAETDKSSTHASSANVDIAAGMLGHLTRGNGWDVPEAWYYLAKAYGLQGRRKRERECLDFALALSTSRGIRELGAAVGCCI</sequence>
<dbReference type="SMART" id="SM00028">
    <property type="entry name" value="TPR"/>
    <property type="match status" value="4"/>
</dbReference>
<name>A0A8H5H4E9_9AGAR</name>
<gene>
    <name evidence="5" type="ORF">D9615_008660</name>
</gene>
<dbReference type="Proteomes" id="UP000565441">
    <property type="component" value="Unassembled WGS sequence"/>
</dbReference>
<evidence type="ECO:0000256" key="3">
    <source>
        <dbReference type="PROSITE-ProRule" id="PRU00339"/>
    </source>
</evidence>
<dbReference type="AlphaFoldDB" id="A0A8H5H4E9"/>
<evidence type="ECO:0000256" key="1">
    <source>
        <dbReference type="ARBA" id="ARBA00002550"/>
    </source>
</evidence>
<protein>
    <recommendedName>
        <fullName evidence="7">TPR-like protein</fullName>
    </recommendedName>
</protein>
<feature type="compositionally biased region" description="Acidic residues" evidence="4">
    <location>
        <begin position="491"/>
        <end position="501"/>
    </location>
</feature>
<dbReference type="PANTHER" id="PTHR23083:SF464">
    <property type="entry name" value="TETRATRICOPEPTIDE REPEAT DOMAIN 7, ISOFORM A"/>
    <property type="match status" value="1"/>
</dbReference>
<comment type="similarity">
    <text evidence="2">Belongs to the YPP1 family.</text>
</comment>
<dbReference type="InterPro" id="IPR011990">
    <property type="entry name" value="TPR-like_helical_dom_sf"/>
</dbReference>
<dbReference type="InterPro" id="IPR019734">
    <property type="entry name" value="TPR_rpt"/>
</dbReference>